<dbReference type="OrthoDB" id="3648309at2759"/>
<feature type="transmembrane region" description="Helical" evidence="6">
    <location>
        <begin position="12"/>
        <end position="35"/>
    </location>
</feature>
<comment type="caution">
    <text evidence="7">The sequence shown here is derived from an EMBL/GenBank/DDBJ whole genome shotgun (WGS) entry which is preliminary data.</text>
</comment>
<dbReference type="AlphaFoldDB" id="A0A9W6Z3T0"/>
<keyword evidence="8" id="KW-1185">Reference proteome</keyword>
<keyword evidence="3 6" id="KW-0812">Transmembrane</keyword>
<feature type="transmembrane region" description="Helical" evidence="6">
    <location>
        <begin position="73"/>
        <end position="93"/>
    </location>
</feature>
<evidence type="ECO:0000313" key="8">
    <source>
        <dbReference type="Proteomes" id="UP001165063"/>
    </source>
</evidence>
<keyword evidence="4 6" id="KW-1133">Transmembrane helix</keyword>
<feature type="transmembrane region" description="Helical" evidence="6">
    <location>
        <begin position="41"/>
        <end position="61"/>
    </location>
</feature>
<dbReference type="Pfam" id="PF01184">
    <property type="entry name" value="Gpr1_Fun34_YaaH"/>
    <property type="match status" value="1"/>
</dbReference>
<dbReference type="Proteomes" id="UP001165063">
    <property type="component" value="Unassembled WGS sequence"/>
</dbReference>
<dbReference type="GO" id="GO:0015123">
    <property type="term" value="F:acetate transmembrane transporter activity"/>
    <property type="evidence" value="ECO:0007669"/>
    <property type="project" value="TreeGrafter"/>
</dbReference>
<protein>
    <submittedName>
        <fullName evidence="7">Unnamed protein product</fullName>
    </submittedName>
</protein>
<feature type="transmembrane region" description="Helical" evidence="6">
    <location>
        <begin position="99"/>
        <end position="118"/>
    </location>
</feature>
<accession>A0A9W6Z3T0</accession>
<dbReference type="PANTHER" id="PTHR31123">
    <property type="entry name" value="ACCUMULATION OF DYADS PROTEIN 2-RELATED"/>
    <property type="match status" value="1"/>
</dbReference>
<evidence type="ECO:0000256" key="1">
    <source>
        <dbReference type="ARBA" id="ARBA00004141"/>
    </source>
</evidence>
<dbReference type="PANTHER" id="PTHR31123:SF3">
    <property type="entry name" value="AMMONIA TRANSPORT OUTWARD PROTEIN 3"/>
    <property type="match status" value="1"/>
</dbReference>
<dbReference type="InterPro" id="IPR051633">
    <property type="entry name" value="AceTr"/>
</dbReference>
<evidence type="ECO:0000256" key="3">
    <source>
        <dbReference type="ARBA" id="ARBA00022692"/>
    </source>
</evidence>
<evidence type="ECO:0000256" key="2">
    <source>
        <dbReference type="ARBA" id="ARBA00005587"/>
    </source>
</evidence>
<dbReference type="InterPro" id="IPR000791">
    <property type="entry name" value="Gpr1/Fun34/SatP-like"/>
</dbReference>
<dbReference type="GO" id="GO:0005886">
    <property type="term" value="C:plasma membrane"/>
    <property type="evidence" value="ECO:0007669"/>
    <property type="project" value="TreeGrafter"/>
</dbReference>
<reference evidence="7" key="1">
    <citation type="submission" date="2023-04" db="EMBL/GenBank/DDBJ databases">
        <title>Ambrosiozyma monospora NBRC 1965.</title>
        <authorList>
            <person name="Ichikawa N."/>
            <person name="Sato H."/>
            <person name="Tonouchi N."/>
        </authorList>
    </citation>
    <scope>NUCLEOTIDE SEQUENCE</scope>
    <source>
        <strain evidence="7">NBRC 1965</strain>
    </source>
</reference>
<evidence type="ECO:0000256" key="5">
    <source>
        <dbReference type="ARBA" id="ARBA00023136"/>
    </source>
</evidence>
<sequence length="172" mass="19271">MHAKSVTHANILIAALLTTSGLVELIVGILCFIIGNTWACLTFLLFGGFYSSYSFVLMDLGGQIEAYSSTEEYAQSVALYFLPWVIFSFILWVTTWRSTWPLTILMFCVWMFILLFCIGQFLGSVKVYKAGGFFCLMSGVLGMYNVYAGLADKTNSYFVIKPMSLPQFGKKD</sequence>
<evidence type="ECO:0000256" key="4">
    <source>
        <dbReference type="ARBA" id="ARBA00022989"/>
    </source>
</evidence>
<comment type="subcellular location">
    <subcellularLocation>
        <location evidence="1">Membrane</location>
        <topology evidence="1">Multi-pass membrane protein</topology>
    </subcellularLocation>
</comment>
<gene>
    <name evidence="7" type="ORF">Amon01_000774200</name>
</gene>
<evidence type="ECO:0000313" key="7">
    <source>
        <dbReference type="EMBL" id="GMG55669.1"/>
    </source>
</evidence>
<comment type="similarity">
    <text evidence="2">Belongs to the acetate uptake transporter (AceTr) (TC 2.A.96) family.</text>
</comment>
<name>A0A9W6Z3T0_AMBMO</name>
<dbReference type="EMBL" id="BSXU01006021">
    <property type="protein sequence ID" value="GMG55669.1"/>
    <property type="molecule type" value="Genomic_DNA"/>
</dbReference>
<proteinExistence type="inferred from homology"/>
<evidence type="ECO:0000256" key="6">
    <source>
        <dbReference type="SAM" id="Phobius"/>
    </source>
</evidence>
<keyword evidence="5 6" id="KW-0472">Membrane</keyword>
<organism evidence="7 8">
    <name type="scientific">Ambrosiozyma monospora</name>
    <name type="common">Yeast</name>
    <name type="synonym">Endomycopsis monosporus</name>
    <dbReference type="NCBI Taxonomy" id="43982"/>
    <lineage>
        <taxon>Eukaryota</taxon>
        <taxon>Fungi</taxon>
        <taxon>Dikarya</taxon>
        <taxon>Ascomycota</taxon>
        <taxon>Saccharomycotina</taxon>
        <taxon>Pichiomycetes</taxon>
        <taxon>Pichiales</taxon>
        <taxon>Pichiaceae</taxon>
        <taxon>Ambrosiozyma</taxon>
    </lineage>
</organism>
<feature type="transmembrane region" description="Helical" evidence="6">
    <location>
        <begin position="130"/>
        <end position="150"/>
    </location>
</feature>